<organism evidence="2 3">
    <name type="scientific">Desulfotalea psychrophila (strain LSv54 / DSM 12343)</name>
    <dbReference type="NCBI Taxonomy" id="177439"/>
    <lineage>
        <taxon>Bacteria</taxon>
        <taxon>Pseudomonadati</taxon>
        <taxon>Thermodesulfobacteriota</taxon>
        <taxon>Desulfobulbia</taxon>
        <taxon>Desulfobulbales</taxon>
        <taxon>Desulfocapsaceae</taxon>
        <taxon>Desulfotalea</taxon>
    </lineage>
</organism>
<accession>Q6AL33</accession>
<dbReference type="AlphaFoldDB" id="Q6AL33"/>
<gene>
    <name evidence="2" type="ordered locus">DP2213</name>
</gene>
<dbReference type="InterPro" id="IPR038136">
    <property type="entry name" value="CofD-like_dom_sf"/>
</dbReference>
<keyword evidence="3" id="KW-1185">Reference proteome</keyword>
<sequence length="757" mass="85519">MTQSFFSNVQDNLQRSPLDILGQENIQEKLVHLMMEGVSPSLKTETARELSRLYDELASIDVKDAKVVIFGGGSGLANIVGGSSRLPVWQQDSFTGLKEIFPRTKSVVCVTDDGGSTGELLKDLPLIALGDIRHVLLSSVQLKELQALYQLSTVESQSLTAGLSRVFNYRLALSVHSDELMEELNFAQFPPVLGGYLRGLYQHLLTDDRLAAVRKRFHCLGNLLLVAAIYRRLDVEMDLFFLENSKHIHGAIKDALEEVGQMIGVGSGAVLPCTSTPSQLHALYTNGVEISGEFKMSTSNRGYPVDSVAVDFSGSPMVYEEVLANIADADLLLFAPGSLYTSIIPVLKVAKIAEAVRANTHALKLLVSNLWVQTGETDRSISDPSRKFRVSDMLRAYEDNIQGGAKGLFEEILCLSLDDVPASVLQDYAVEGKVPIYLDREVVKEMGYEPVECGVYSRVALQRQGFIQHDPRMLAEAVRVLYTTRHLFDLPIREGFRQKYCAIVDTSCSTSLLPAQRYRCLQQRIEQIVVEQFSTSAVRDYLYSILWQHPDIPLAHLDYFSGICAIAPEDWRRNQKWDNVFSFYDPKDRFIKIRSDQLESKKAFELAFLIALGEALLGNYALTKEMEDLFIGDDLLGQVYHLRLRPVAERVCFFSDRELQRWLLLARMNYSEGDSKLNYARLTNAGEMFTPPGLLLGLMYAWYIDNRLASHIEYKMSIMKITSTNLIPAQKKMLEKRRWMIDFLREVVFCKKRNDDD</sequence>
<evidence type="ECO:0008006" key="4">
    <source>
        <dbReference type="Google" id="ProtNLM"/>
    </source>
</evidence>
<evidence type="ECO:0000256" key="1">
    <source>
        <dbReference type="ARBA" id="ARBA00022490"/>
    </source>
</evidence>
<dbReference type="STRING" id="177439.DP2213"/>
<dbReference type="Proteomes" id="UP000000602">
    <property type="component" value="Chromosome"/>
</dbReference>
<dbReference type="RefSeq" id="WP_011189454.1">
    <property type="nucleotide sequence ID" value="NC_006138.1"/>
</dbReference>
<dbReference type="PANTHER" id="PTHR30135">
    <property type="entry name" value="UNCHARACTERIZED PROTEIN YVCK-RELATED"/>
    <property type="match status" value="1"/>
</dbReference>
<dbReference type="OrthoDB" id="9783842at2"/>
<evidence type="ECO:0000313" key="2">
    <source>
        <dbReference type="EMBL" id="CAG36942.1"/>
    </source>
</evidence>
<dbReference type="EMBL" id="CR522870">
    <property type="protein sequence ID" value="CAG36942.1"/>
    <property type="molecule type" value="Genomic_DNA"/>
</dbReference>
<dbReference type="HOGENOM" id="CLU_367912_0_0_7"/>
<dbReference type="Gene3D" id="3.40.50.10680">
    <property type="entry name" value="CofD-like domains"/>
    <property type="match status" value="1"/>
</dbReference>
<dbReference type="PANTHER" id="PTHR30135:SF3">
    <property type="entry name" value="GLUCONEOGENESIS FACTOR-RELATED"/>
    <property type="match status" value="1"/>
</dbReference>
<dbReference type="Pfam" id="PF01933">
    <property type="entry name" value="CofD"/>
    <property type="match status" value="1"/>
</dbReference>
<name>Q6AL33_DESPS</name>
<dbReference type="eggNOG" id="COG0391">
    <property type="taxonomic scope" value="Bacteria"/>
</dbReference>
<dbReference type="InterPro" id="IPR010119">
    <property type="entry name" value="Gluconeogen_factor"/>
</dbReference>
<protein>
    <recommendedName>
        <fullName evidence="4">Gluconeogenesis factor</fullName>
    </recommendedName>
</protein>
<evidence type="ECO:0000313" key="3">
    <source>
        <dbReference type="Proteomes" id="UP000000602"/>
    </source>
</evidence>
<dbReference type="KEGG" id="dps:DP2213"/>
<proteinExistence type="predicted"/>
<dbReference type="SUPFAM" id="SSF142338">
    <property type="entry name" value="CofD-like"/>
    <property type="match status" value="1"/>
</dbReference>
<dbReference type="InterPro" id="IPR002882">
    <property type="entry name" value="CofD"/>
</dbReference>
<keyword evidence="1" id="KW-0963">Cytoplasm</keyword>
<reference evidence="3" key="1">
    <citation type="journal article" date="2004" name="Environ. Microbiol.">
        <title>The genome of Desulfotalea psychrophila, a sulfate-reducing bacterium from permanently cold Arctic sediments.</title>
        <authorList>
            <person name="Rabus R."/>
            <person name="Ruepp A."/>
            <person name="Frickey T."/>
            <person name="Rattei T."/>
            <person name="Fartmann B."/>
            <person name="Stark M."/>
            <person name="Bauer M."/>
            <person name="Zibat A."/>
            <person name="Lombardot T."/>
            <person name="Becker I."/>
            <person name="Amann J."/>
            <person name="Gellner K."/>
            <person name="Teeling H."/>
            <person name="Leuschner W.D."/>
            <person name="Gloeckner F.-O."/>
            <person name="Lupas A.N."/>
            <person name="Amann R."/>
            <person name="Klenk H.-P."/>
        </authorList>
    </citation>
    <scope>NUCLEOTIDE SEQUENCE [LARGE SCALE GENOMIC DNA]</scope>
    <source>
        <strain evidence="3">DSM 12343 / LSv54</strain>
    </source>
</reference>
<dbReference type="GO" id="GO:0043743">
    <property type="term" value="F:LPPG:FO 2-phospho-L-lactate transferase activity"/>
    <property type="evidence" value="ECO:0007669"/>
    <property type="project" value="InterPro"/>
</dbReference>
<dbReference type="CDD" id="cd07187">
    <property type="entry name" value="YvcK_like"/>
    <property type="match status" value="1"/>
</dbReference>